<dbReference type="RefSeq" id="WP_169670146.1">
    <property type="nucleotide sequence ID" value="NZ_JABBHF010000002.1"/>
</dbReference>
<gene>
    <name evidence="5" type="ORF">HHX25_03400</name>
</gene>
<dbReference type="Proteomes" id="UP000746690">
    <property type="component" value="Unassembled WGS sequence"/>
</dbReference>
<dbReference type="SUPFAM" id="SSF53901">
    <property type="entry name" value="Thiolase-like"/>
    <property type="match status" value="1"/>
</dbReference>
<evidence type="ECO:0000313" key="5">
    <source>
        <dbReference type="EMBL" id="NMH86536.1"/>
    </source>
</evidence>
<dbReference type="InterPro" id="IPR016039">
    <property type="entry name" value="Thiolase-like"/>
</dbReference>
<dbReference type="PANTHER" id="PTHR34069">
    <property type="entry name" value="3-OXOACYL-[ACYL-CARRIER-PROTEIN] SYNTHASE 3"/>
    <property type="match status" value="1"/>
</dbReference>
<dbReference type="InterPro" id="IPR013751">
    <property type="entry name" value="ACP_syn_III_N"/>
</dbReference>
<reference evidence="5 6" key="1">
    <citation type="submission" date="2020-04" db="EMBL/GenBank/DDBJ databases">
        <title>A Flavivirga sp. nov.</title>
        <authorList>
            <person name="Sun X."/>
        </authorList>
    </citation>
    <scope>NUCLEOTIDE SEQUENCE [LARGE SCALE GENOMIC DNA]</scope>
    <source>
        <strain evidence="5 6">Y03</strain>
    </source>
</reference>
<dbReference type="Gene3D" id="3.40.47.10">
    <property type="match status" value="2"/>
</dbReference>
<dbReference type="CDD" id="cd00830">
    <property type="entry name" value="KAS_III"/>
    <property type="match status" value="1"/>
</dbReference>
<keyword evidence="2 5" id="KW-0012">Acyltransferase</keyword>
<evidence type="ECO:0000313" key="6">
    <source>
        <dbReference type="Proteomes" id="UP000746690"/>
    </source>
</evidence>
<feature type="domain" description="Beta-ketoacyl-[acyl-carrier-protein] synthase III C-terminal" evidence="3">
    <location>
        <begin position="245"/>
        <end position="329"/>
    </location>
</feature>
<dbReference type="GO" id="GO:0004315">
    <property type="term" value="F:3-oxoacyl-[acyl-carrier-protein] synthase activity"/>
    <property type="evidence" value="ECO:0007669"/>
    <property type="project" value="UniProtKB-EC"/>
</dbReference>
<feature type="domain" description="Beta-ketoacyl-[acyl-carrier-protein] synthase III N-terminal" evidence="4">
    <location>
        <begin position="109"/>
        <end position="185"/>
    </location>
</feature>
<keyword evidence="6" id="KW-1185">Reference proteome</keyword>
<dbReference type="EMBL" id="JABBHF010000002">
    <property type="protein sequence ID" value="NMH86536.1"/>
    <property type="molecule type" value="Genomic_DNA"/>
</dbReference>
<name>A0ABX1RSL4_9FLAO</name>
<dbReference type="EC" id="2.3.1.41" evidence="5"/>
<proteinExistence type="predicted"/>
<comment type="caution">
    <text evidence="5">The sequence shown here is derived from an EMBL/GenBank/DDBJ whole genome shotgun (WGS) entry which is preliminary data.</text>
</comment>
<sequence>MIGKSIKIEGTGVYLPEAKSSETIEKMLGIPLGWSEKYSGVKNRHHVTFETNGFMGARAAEQALQSADLTLRDIDMLISAGSSYDYPLPNQASVIKHELRGASFDFPAIDIDSTCLSFISGLEMAASILDGQTYKRILLVSTEVASKGLDPSNWETATLFGDGAAATIIAYDPFEESLVVKSQQKTYSEGVYHTIIEGGGIANYFNNTGINSKDIFFRMQGKNLLRLAKKKLPIFIKDFFDDLPIKIEDVDVIIPHQASSTGLAVFKKMYPFNESQVIDTLAMNGNCIAASIPLTLHHVITQKKLKRGQICLLIGTSAGFSIGGLLFRY</sequence>
<evidence type="ECO:0000259" key="4">
    <source>
        <dbReference type="Pfam" id="PF08545"/>
    </source>
</evidence>
<evidence type="ECO:0000259" key="3">
    <source>
        <dbReference type="Pfam" id="PF08541"/>
    </source>
</evidence>
<dbReference type="Pfam" id="PF08545">
    <property type="entry name" value="ACP_syn_III"/>
    <property type="match status" value="1"/>
</dbReference>
<accession>A0ABX1RSL4</accession>
<dbReference type="Pfam" id="PF08541">
    <property type="entry name" value="ACP_syn_III_C"/>
    <property type="match status" value="1"/>
</dbReference>
<evidence type="ECO:0000256" key="2">
    <source>
        <dbReference type="ARBA" id="ARBA00023315"/>
    </source>
</evidence>
<organism evidence="5 6">
    <name type="scientific">Flavivirga algicola</name>
    <dbReference type="NCBI Taxonomy" id="2729136"/>
    <lineage>
        <taxon>Bacteria</taxon>
        <taxon>Pseudomonadati</taxon>
        <taxon>Bacteroidota</taxon>
        <taxon>Flavobacteriia</taxon>
        <taxon>Flavobacteriales</taxon>
        <taxon>Flavobacteriaceae</taxon>
        <taxon>Flavivirga</taxon>
    </lineage>
</organism>
<evidence type="ECO:0000256" key="1">
    <source>
        <dbReference type="ARBA" id="ARBA00022679"/>
    </source>
</evidence>
<dbReference type="InterPro" id="IPR013747">
    <property type="entry name" value="ACP_syn_III_C"/>
</dbReference>
<keyword evidence="1 5" id="KW-0808">Transferase</keyword>
<protein>
    <submittedName>
        <fullName evidence="5">Beta-ketoacyl-ACP synthase III</fullName>
        <ecNumber evidence="5">2.3.1.41</ecNumber>
    </submittedName>
</protein>
<dbReference type="PANTHER" id="PTHR34069:SF2">
    <property type="entry name" value="BETA-KETOACYL-[ACYL-CARRIER-PROTEIN] SYNTHASE III"/>
    <property type="match status" value="1"/>
</dbReference>